<dbReference type="AlphaFoldDB" id="A0A5N5W327"/>
<evidence type="ECO:0000313" key="1">
    <source>
        <dbReference type="EMBL" id="KAB7836964.1"/>
    </source>
</evidence>
<keyword evidence="2" id="KW-1185">Reference proteome</keyword>
<accession>A0A5N5W327</accession>
<evidence type="ECO:0000313" key="2">
    <source>
        <dbReference type="Proteomes" id="UP000327000"/>
    </source>
</evidence>
<protein>
    <submittedName>
        <fullName evidence="1">Peptide synthetase</fullName>
    </submittedName>
</protein>
<dbReference type="EMBL" id="VOKX01000098">
    <property type="protein sequence ID" value="KAB7836964.1"/>
    <property type="molecule type" value="Genomic_DNA"/>
</dbReference>
<proteinExistence type="predicted"/>
<dbReference type="Proteomes" id="UP000327000">
    <property type="component" value="Unassembled WGS sequence"/>
</dbReference>
<comment type="caution">
    <text evidence="1">The sequence shown here is derived from an EMBL/GenBank/DDBJ whole genome shotgun (WGS) entry which is preliminary data.</text>
</comment>
<sequence>MSPVSRIRSTPDDPNGIVRQYAANAPFRSATSEEMVNHDNPFRRPVRPHDLGFLDYAEPLPADEALRLRGLLGHRMLRTVYDADLLFLPAGGDDHPSRRDAAAFRSAENRILGRKAAVVLEDHLFSWLDEDRPELAGTGVEALVRHVQGVLEERLAHPGRALRVAAGCRHRREAALFSLVQLTAVHPAALSAVGRNLLGDYDTAHPALRGLLLDDYRDRAGRAPLYRRLLAAADLSAEPYAYWQFLLSSALGTANHLHRVAHDHERFGEFLGAWTHHRLDEAATAPARADLVRDGLGIEHPAYFADAPRPSADDLAALVTALVGPLADRYGEEAVTAFHRGFEDARRLAAVHDEDLAVQLDWADRLDEYRVKAEKLDALIRERNIEVDLETFVESHEETSTTHVHDDHRLVVVEVGQMHFWNNVNQQIPMNEGDKLLIPAERLHGSMVLSGTCTYHQPVISDELLAQV</sequence>
<dbReference type="OrthoDB" id="3444510at2"/>
<dbReference type="RefSeq" id="WP_152264984.1">
    <property type="nucleotide sequence ID" value="NZ_VOKX01000098.1"/>
</dbReference>
<organism evidence="1 2">
    <name type="scientific">Streptomyces mobaraensis</name>
    <name type="common">Streptoverticillium mobaraense</name>
    <dbReference type="NCBI Taxonomy" id="35621"/>
    <lineage>
        <taxon>Bacteria</taxon>
        <taxon>Bacillati</taxon>
        <taxon>Actinomycetota</taxon>
        <taxon>Actinomycetes</taxon>
        <taxon>Kitasatosporales</taxon>
        <taxon>Streptomycetaceae</taxon>
        <taxon>Streptomyces</taxon>
    </lineage>
</organism>
<gene>
    <name evidence="1" type="ORF">FRZ00_24665</name>
</gene>
<reference evidence="1 2" key="1">
    <citation type="journal article" date="2019" name="Microb. Cell Fact.">
        <title>Exploring novel herbicidin analogues by transcriptional regulator overexpression and MS/MS molecular networking.</title>
        <authorList>
            <person name="Shi Y."/>
            <person name="Gu R."/>
            <person name="Li Y."/>
            <person name="Wang X."/>
            <person name="Ren W."/>
            <person name="Li X."/>
            <person name="Wang L."/>
            <person name="Xie Y."/>
            <person name="Hong B."/>
        </authorList>
    </citation>
    <scope>NUCLEOTIDE SEQUENCE [LARGE SCALE GENOMIC DNA]</scope>
    <source>
        <strain evidence="1 2">US-43</strain>
    </source>
</reference>
<name>A0A5N5W327_STRMB</name>